<dbReference type="Gramene" id="mRNA:HanXRQr2_Chr03g0101791">
    <property type="protein sequence ID" value="CDS:HanXRQr2_Chr03g0101791.1"/>
    <property type="gene ID" value="HanXRQr2_Chr03g0101791"/>
</dbReference>
<feature type="compositionally biased region" description="Basic and acidic residues" evidence="1">
    <location>
        <begin position="95"/>
        <end position="107"/>
    </location>
</feature>
<name>A0A9K3NW40_HELAN</name>
<accession>A0A9K3NW40</accession>
<feature type="compositionally biased region" description="Basic and acidic residues" evidence="1">
    <location>
        <begin position="1"/>
        <end position="48"/>
    </location>
</feature>
<dbReference type="Proteomes" id="UP000215914">
    <property type="component" value="Unassembled WGS sequence"/>
</dbReference>
<feature type="compositionally biased region" description="Basic and acidic residues" evidence="1">
    <location>
        <begin position="56"/>
        <end position="71"/>
    </location>
</feature>
<dbReference type="EMBL" id="MNCJ02000318">
    <property type="protein sequence ID" value="KAF5813698.1"/>
    <property type="molecule type" value="Genomic_DNA"/>
</dbReference>
<keyword evidence="3" id="KW-1185">Reference proteome</keyword>
<proteinExistence type="predicted"/>
<organism evidence="2 3">
    <name type="scientific">Helianthus annuus</name>
    <name type="common">Common sunflower</name>
    <dbReference type="NCBI Taxonomy" id="4232"/>
    <lineage>
        <taxon>Eukaryota</taxon>
        <taxon>Viridiplantae</taxon>
        <taxon>Streptophyta</taxon>
        <taxon>Embryophyta</taxon>
        <taxon>Tracheophyta</taxon>
        <taxon>Spermatophyta</taxon>
        <taxon>Magnoliopsida</taxon>
        <taxon>eudicotyledons</taxon>
        <taxon>Gunneridae</taxon>
        <taxon>Pentapetalae</taxon>
        <taxon>asterids</taxon>
        <taxon>campanulids</taxon>
        <taxon>Asterales</taxon>
        <taxon>Asteraceae</taxon>
        <taxon>Asteroideae</taxon>
        <taxon>Heliantheae alliance</taxon>
        <taxon>Heliantheae</taxon>
        <taxon>Helianthus</taxon>
    </lineage>
</organism>
<evidence type="ECO:0000256" key="1">
    <source>
        <dbReference type="SAM" id="MobiDB-lite"/>
    </source>
</evidence>
<gene>
    <name evidence="2" type="ORF">HanXRQr2_Chr03g0101791</name>
</gene>
<reference evidence="2" key="1">
    <citation type="journal article" date="2017" name="Nature">
        <title>The sunflower genome provides insights into oil metabolism, flowering and Asterid evolution.</title>
        <authorList>
            <person name="Badouin H."/>
            <person name="Gouzy J."/>
            <person name="Grassa C.J."/>
            <person name="Murat F."/>
            <person name="Staton S.E."/>
            <person name="Cottret L."/>
            <person name="Lelandais-Briere C."/>
            <person name="Owens G.L."/>
            <person name="Carrere S."/>
            <person name="Mayjonade B."/>
            <person name="Legrand L."/>
            <person name="Gill N."/>
            <person name="Kane N.C."/>
            <person name="Bowers J.E."/>
            <person name="Hubner S."/>
            <person name="Bellec A."/>
            <person name="Berard A."/>
            <person name="Berges H."/>
            <person name="Blanchet N."/>
            <person name="Boniface M.C."/>
            <person name="Brunel D."/>
            <person name="Catrice O."/>
            <person name="Chaidir N."/>
            <person name="Claudel C."/>
            <person name="Donnadieu C."/>
            <person name="Faraut T."/>
            <person name="Fievet G."/>
            <person name="Helmstetter N."/>
            <person name="King M."/>
            <person name="Knapp S.J."/>
            <person name="Lai Z."/>
            <person name="Le Paslier M.C."/>
            <person name="Lippi Y."/>
            <person name="Lorenzon L."/>
            <person name="Mandel J.R."/>
            <person name="Marage G."/>
            <person name="Marchand G."/>
            <person name="Marquand E."/>
            <person name="Bret-Mestries E."/>
            <person name="Morien E."/>
            <person name="Nambeesan S."/>
            <person name="Nguyen T."/>
            <person name="Pegot-Espagnet P."/>
            <person name="Pouilly N."/>
            <person name="Raftis F."/>
            <person name="Sallet E."/>
            <person name="Schiex T."/>
            <person name="Thomas J."/>
            <person name="Vandecasteele C."/>
            <person name="Vares D."/>
            <person name="Vear F."/>
            <person name="Vautrin S."/>
            <person name="Crespi M."/>
            <person name="Mangin B."/>
            <person name="Burke J.M."/>
            <person name="Salse J."/>
            <person name="Munos S."/>
            <person name="Vincourt P."/>
            <person name="Rieseberg L.H."/>
            <person name="Langlade N.B."/>
        </authorList>
    </citation>
    <scope>NUCLEOTIDE SEQUENCE</scope>
    <source>
        <tissue evidence="2">Leaves</tissue>
    </source>
</reference>
<evidence type="ECO:0000313" key="3">
    <source>
        <dbReference type="Proteomes" id="UP000215914"/>
    </source>
</evidence>
<feature type="compositionally biased region" description="Polar residues" evidence="1">
    <location>
        <begin position="72"/>
        <end position="88"/>
    </location>
</feature>
<comment type="caution">
    <text evidence="2">The sequence shown here is derived from an EMBL/GenBank/DDBJ whole genome shotgun (WGS) entry which is preliminary data.</text>
</comment>
<dbReference type="AlphaFoldDB" id="A0A9K3NW40"/>
<protein>
    <submittedName>
        <fullName evidence="2">Uncharacterized protein</fullName>
    </submittedName>
</protein>
<sequence length="107" mass="11925">MFTSHVDEFGKPKSSKDWVPIKDGNEFVSSETKKPRFGDESDSSKSEEPCSGDESDSSKLEEQSVEVKGDDSVSTMDDANFPSLSNENSKQKIGKPKDRQAWVDLFK</sequence>
<feature type="region of interest" description="Disordered" evidence="1">
    <location>
        <begin position="1"/>
        <end position="107"/>
    </location>
</feature>
<evidence type="ECO:0000313" key="2">
    <source>
        <dbReference type="EMBL" id="KAF5813698.1"/>
    </source>
</evidence>
<reference evidence="2" key="2">
    <citation type="submission" date="2020-06" db="EMBL/GenBank/DDBJ databases">
        <title>Helianthus annuus Genome sequencing and assembly Release 2.</title>
        <authorList>
            <person name="Gouzy J."/>
            <person name="Langlade N."/>
            <person name="Munos S."/>
        </authorList>
    </citation>
    <scope>NUCLEOTIDE SEQUENCE</scope>
    <source>
        <tissue evidence="2">Leaves</tissue>
    </source>
</reference>